<gene>
    <name evidence="2" type="primary">Acey_s0332.g2777</name>
    <name evidence="2" type="ORF">Y032_0332g2777</name>
</gene>
<sequence>MIPVSWGGRPNSVPKLKNERKQKCTVTATRMRPMGRSQPLLTDFASAHGQSRRPPTHLAWFSHWATVLTGPQYQTSPVGLLSPPKRRVD</sequence>
<dbReference type="EMBL" id="JARK01001668">
    <property type="protein sequence ID" value="EYB83639.1"/>
    <property type="molecule type" value="Genomic_DNA"/>
</dbReference>
<comment type="caution">
    <text evidence="2">The sequence shown here is derived from an EMBL/GenBank/DDBJ whole genome shotgun (WGS) entry which is preliminary data.</text>
</comment>
<name>A0A016S075_9BILA</name>
<evidence type="ECO:0000256" key="1">
    <source>
        <dbReference type="SAM" id="MobiDB-lite"/>
    </source>
</evidence>
<dbReference type="AlphaFoldDB" id="A0A016S075"/>
<accession>A0A016S075</accession>
<reference evidence="3" key="1">
    <citation type="journal article" date="2015" name="Nat. Genet.">
        <title>The genome and transcriptome of the zoonotic hookworm Ancylostoma ceylanicum identify infection-specific gene families.</title>
        <authorList>
            <person name="Schwarz E.M."/>
            <person name="Hu Y."/>
            <person name="Antoshechkin I."/>
            <person name="Miller M.M."/>
            <person name="Sternberg P.W."/>
            <person name="Aroian R.V."/>
        </authorList>
    </citation>
    <scope>NUCLEOTIDE SEQUENCE</scope>
    <source>
        <strain evidence="3">HY135</strain>
    </source>
</reference>
<feature type="region of interest" description="Disordered" evidence="1">
    <location>
        <begin position="1"/>
        <end position="22"/>
    </location>
</feature>
<proteinExistence type="predicted"/>
<keyword evidence="3" id="KW-1185">Reference proteome</keyword>
<organism evidence="2 3">
    <name type="scientific">Ancylostoma ceylanicum</name>
    <dbReference type="NCBI Taxonomy" id="53326"/>
    <lineage>
        <taxon>Eukaryota</taxon>
        <taxon>Metazoa</taxon>
        <taxon>Ecdysozoa</taxon>
        <taxon>Nematoda</taxon>
        <taxon>Chromadorea</taxon>
        <taxon>Rhabditida</taxon>
        <taxon>Rhabditina</taxon>
        <taxon>Rhabditomorpha</taxon>
        <taxon>Strongyloidea</taxon>
        <taxon>Ancylostomatidae</taxon>
        <taxon>Ancylostomatinae</taxon>
        <taxon>Ancylostoma</taxon>
    </lineage>
</organism>
<evidence type="ECO:0000313" key="2">
    <source>
        <dbReference type="EMBL" id="EYB83639.1"/>
    </source>
</evidence>
<dbReference type="Proteomes" id="UP000024635">
    <property type="component" value="Unassembled WGS sequence"/>
</dbReference>
<protein>
    <submittedName>
        <fullName evidence="2">Uncharacterized protein</fullName>
    </submittedName>
</protein>
<evidence type="ECO:0000313" key="3">
    <source>
        <dbReference type="Proteomes" id="UP000024635"/>
    </source>
</evidence>